<dbReference type="SMART" id="SM00342">
    <property type="entry name" value="HTH_ARAC"/>
    <property type="match status" value="1"/>
</dbReference>
<dbReference type="EMBL" id="JAEVHL010000017">
    <property type="protein sequence ID" value="MBM0275066.1"/>
    <property type="molecule type" value="Genomic_DNA"/>
</dbReference>
<keyword evidence="6" id="KW-1185">Reference proteome</keyword>
<dbReference type="SUPFAM" id="SSF46689">
    <property type="entry name" value="Homeodomain-like"/>
    <property type="match status" value="1"/>
</dbReference>
<protein>
    <submittedName>
        <fullName evidence="5">Helix-turn-helix transcriptional regulator</fullName>
    </submittedName>
</protein>
<evidence type="ECO:0000256" key="1">
    <source>
        <dbReference type="ARBA" id="ARBA00023015"/>
    </source>
</evidence>
<gene>
    <name evidence="5" type="ORF">JM949_06155</name>
</gene>
<evidence type="ECO:0000313" key="6">
    <source>
        <dbReference type="Proteomes" id="UP000622245"/>
    </source>
</evidence>
<accession>A0ABS1YCC1</accession>
<comment type="caution">
    <text evidence="5">The sequence shown here is derived from an EMBL/GenBank/DDBJ whole genome shotgun (WGS) entry which is preliminary data.</text>
</comment>
<reference evidence="5 6" key="1">
    <citation type="submission" date="2021-01" db="EMBL/GenBank/DDBJ databases">
        <title>Draft genome sequence of Micromonospora sp. strain STR1s_6.</title>
        <authorList>
            <person name="Karlyshev A."/>
            <person name="Jawad R."/>
        </authorList>
    </citation>
    <scope>NUCLEOTIDE SEQUENCE [LARGE SCALE GENOMIC DNA]</scope>
    <source>
        <strain evidence="5 6">STR1S-6</strain>
    </source>
</reference>
<dbReference type="Pfam" id="PF12833">
    <property type="entry name" value="HTH_18"/>
    <property type="match status" value="1"/>
</dbReference>
<dbReference type="Gene3D" id="2.60.120.10">
    <property type="entry name" value="Jelly Rolls"/>
    <property type="match status" value="1"/>
</dbReference>
<proteinExistence type="predicted"/>
<keyword evidence="3" id="KW-0804">Transcription</keyword>
<dbReference type="InterPro" id="IPR018060">
    <property type="entry name" value="HTH_AraC"/>
</dbReference>
<evidence type="ECO:0000259" key="4">
    <source>
        <dbReference type="PROSITE" id="PS01124"/>
    </source>
</evidence>
<evidence type="ECO:0000256" key="3">
    <source>
        <dbReference type="ARBA" id="ARBA00023163"/>
    </source>
</evidence>
<sequence>MPGRPGCRLSISCRLMSPSSQDVDGNARVPLADRDRIDWHTHARHQLICPRNGVLGVSTPTGLWTVPPDRAVWIPAGVAHSHRAYGPTDMRAIMFDRPLNPLGVEQPTALAVSPLLREVIVKLTDGEELTDEERLNLERVALDQLRRTVMLRLRLPYPADPRLRDLAEILLEDPTDRRTLGELGMAVGAGARTLSRLFREQTGMSFPHWRTQLRLHHSLTLIAEGASVTTTAAASGYSGPSAFIQAFRAYFGMTPGEYCRSRRGSDPSPTSH</sequence>
<keyword evidence="1" id="KW-0805">Transcription regulation</keyword>
<name>A0ABS1YCC1_9ACTN</name>
<dbReference type="PROSITE" id="PS01124">
    <property type="entry name" value="HTH_ARAC_FAMILY_2"/>
    <property type="match status" value="1"/>
</dbReference>
<dbReference type="Proteomes" id="UP000622245">
    <property type="component" value="Unassembled WGS sequence"/>
</dbReference>
<dbReference type="PROSITE" id="PS00041">
    <property type="entry name" value="HTH_ARAC_FAMILY_1"/>
    <property type="match status" value="1"/>
</dbReference>
<dbReference type="InterPro" id="IPR014710">
    <property type="entry name" value="RmlC-like_jellyroll"/>
</dbReference>
<feature type="domain" description="HTH araC/xylS-type" evidence="4">
    <location>
        <begin position="164"/>
        <end position="261"/>
    </location>
</feature>
<dbReference type="Gene3D" id="1.10.10.60">
    <property type="entry name" value="Homeodomain-like"/>
    <property type="match status" value="1"/>
</dbReference>
<dbReference type="CDD" id="cd06124">
    <property type="entry name" value="cupin_NimR-like_N"/>
    <property type="match status" value="1"/>
</dbReference>
<dbReference type="PANTHER" id="PTHR11019">
    <property type="entry name" value="HTH-TYPE TRANSCRIPTIONAL REGULATOR NIMR"/>
    <property type="match status" value="1"/>
</dbReference>
<evidence type="ECO:0000256" key="2">
    <source>
        <dbReference type="ARBA" id="ARBA00023125"/>
    </source>
</evidence>
<evidence type="ECO:0000313" key="5">
    <source>
        <dbReference type="EMBL" id="MBM0275066.1"/>
    </source>
</evidence>
<dbReference type="InterPro" id="IPR009057">
    <property type="entry name" value="Homeodomain-like_sf"/>
</dbReference>
<dbReference type="SUPFAM" id="SSF51182">
    <property type="entry name" value="RmlC-like cupins"/>
    <property type="match status" value="1"/>
</dbReference>
<dbReference type="InterPro" id="IPR011051">
    <property type="entry name" value="RmlC_Cupin_sf"/>
</dbReference>
<organism evidence="5 6">
    <name type="scientific">Micromonospora tarensis</name>
    <dbReference type="NCBI Taxonomy" id="2806100"/>
    <lineage>
        <taxon>Bacteria</taxon>
        <taxon>Bacillati</taxon>
        <taxon>Actinomycetota</taxon>
        <taxon>Actinomycetes</taxon>
        <taxon>Micromonosporales</taxon>
        <taxon>Micromonosporaceae</taxon>
        <taxon>Micromonospora</taxon>
    </lineage>
</organism>
<dbReference type="PANTHER" id="PTHR11019:SF199">
    <property type="entry name" value="HTH-TYPE TRANSCRIPTIONAL REGULATOR NIMR"/>
    <property type="match status" value="1"/>
</dbReference>
<keyword evidence="2" id="KW-0238">DNA-binding</keyword>
<dbReference type="InterPro" id="IPR018062">
    <property type="entry name" value="HTH_AraC-typ_CS"/>
</dbReference>